<sequence>MTEVSTDKVSPAEPAGDASTGPLLETKNLTQHFRVGRGFSRKMLHAVDDVNLTVERQEIVALAGESGSGKSTIARLLAGVYQPTSGEIYYQGRPVSAMRSRREQLAYRGDVPMVFQDPFSSLNPAFRVSHGILRSLKLHNRELTRDQRYDEAARVVEQVGLAPAADILHRYPYELSGGQRQRIGFAQALAHQPKLILADEPVSMLDVSIRIGLLNLMAELRESAGVSFLYITHDIASARYVADRLMIMYAGHIVESGPAESVLANPKHPYTDLLLGAVPDPRAPLSVGVEGDTGEPPKVIDPAPGCRFRWRCPLAIDECHHITPKLRLLGERHTAACHVAQPDPGFASPDPVATPAEPDGGKN</sequence>
<dbReference type="PROSITE" id="PS50893">
    <property type="entry name" value="ABC_TRANSPORTER_2"/>
    <property type="match status" value="1"/>
</dbReference>
<evidence type="ECO:0000256" key="2">
    <source>
        <dbReference type="ARBA" id="ARBA00022448"/>
    </source>
</evidence>
<keyword evidence="2" id="KW-0813">Transport</keyword>
<name>A0A4V3FIT6_9ACTN</name>
<dbReference type="OrthoDB" id="3504674at2"/>
<feature type="region of interest" description="Disordered" evidence="5">
    <location>
        <begin position="340"/>
        <end position="363"/>
    </location>
</feature>
<dbReference type="GO" id="GO:0015833">
    <property type="term" value="P:peptide transport"/>
    <property type="evidence" value="ECO:0007669"/>
    <property type="project" value="InterPro"/>
</dbReference>
<evidence type="ECO:0000256" key="4">
    <source>
        <dbReference type="ARBA" id="ARBA00022840"/>
    </source>
</evidence>
<dbReference type="SUPFAM" id="SSF52540">
    <property type="entry name" value="P-loop containing nucleoside triphosphate hydrolases"/>
    <property type="match status" value="1"/>
</dbReference>
<evidence type="ECO:0000313" key="7">
    <source>
        <dbReference type="EMBL" id="TDU83663.1"/>
    </source>
</evidence>
<dbReference type="RefSeq" id="WP_133983073.1">
    <property type="nucleotide sequence ID" value="NZ_SOCE01000002.1"/>
</dbReference>
<gene>
    <name evidence="7" type="ORF">EV138_6127</name>
</gene>
<dbReference type="PROSITE" id="PS00211">
    <property type="entry name" value="ABC_TRANSPORTER_1"/>
    <property type="match status" value="1"/>
</dbReference>
<dbReference type="SMART" id="SM00382">
    <property type="entry name" value="AAA"/>
    <property type="match status" value="1"/>
</dbReference>
<dbReference type="GO" id="GO:0016887">
    <property type="term" value="F:ATP hydrolysis activity"/>
    <property type="evidence" value="ECO:0007669"/>
    <property type="project" value="InterPro"/>
</dbReference>
<accession>A0A4V3FIT6</accession>
<dbReference type="Pfam" id="PF00005">
    <property type="entry name" value="ABC_tran"/>
    <property type="match status" value="1"/>
</dbReference>
<organism evidence="7 8">
    <name type="scientific">Kribbella voronezhensis</name>
    <dbReference type="NCBI Taxonomy" id="2512212"/>
    <lineage>
        <taxon>Bacteria</taxon>
        <taxon>Bacillati</taxon>
        <taxon>Actinomycetota</taxon>
        <taxon>Actinomycetes</taxon>
        <taxon>Propionibacteriales</taxon>
        <taxon>Kribbellaceae</taxon>
        <taxon>Kribbella</taxon>
    </lineage>
</organism>
<dbReference type="InterPro" id="IPR003439">
    <property type="entry name" value="ABC_transporter-like_ATP-bd"/>
</dbReference>
<dbReference type="FunFam" id="3.40.50.300:FF:000016">
    <property type="entry name" value="Oligopeptide ABC transporter ATP-binding component"/>
    <property type="match status" value="1"/>
</dbReference>
<dbReference type="AlphaFoldDB" id="A0A4V3FIT6"/>
<evidence type="ECO:0000313" key="8">
    <source>
        <dbReference type="Proteomes" id="UP000295151"/>
    </source>
</evidence>
<dbReference type="PANTHER" id="PTHR43230:SF3">
    <property type="entry name" value="ABC-TYPE DIPEPTIDE_OLIGOPEPTIDE TRANSPORT SYSTEM, ATPASE COMPONENT"/>
    <property type="match status" value="1"/>
</dbReference>
<protein>
    <submittedName>
        <fullName evidence="7">Peptide/nickel transport system ATP-binding protein</fullName>
    </submittedName>
</protein>
<evidence type="ECO:0000256" key="5">
    <source>
        <dbReference type="SAM" id="MobiDB-lite"/>
    </source>
</evidence>
<reference evidence="7 8" key="1">
    <citation type="submission" date="2019-03" db="EMBL/GenBank/DDBJ databases">
        <title>Genomic Encyclopedia of Type Strains, Phase III (KMG-III): the genomes of soil and plant-associated and newly described type strains.</title>
        <authorList>
            <person name="Whitman W."/>
        </authorList>
    </citation>
    <scope>NUCLEOTIDE SEQUENCE [LARGE SCALE GENOMIC DNA]</scope>
    <source>
        <strain evidence="7 8">VKM Ac-2575</strain>
    </source>
</reference>
<dbReference type="Pfam" id="PF08352">
    <property type="entry name" value="oligo_HPY"/>
    <property type="match status" value="1"/>
</dbReference>
<dbReference type="Proteomes" id="UP000295151">
    <property type="component" value="Unassembled WGS sequence"/>
</dbReference>
<keyword evidence="4 7" id="KW-0067">ATP-binding</keyword>
<dbReference type="InterPro" id="IPR013563">
    <property type="entry name" value="Oligopep_ABC_C"/>
</dbReference>
<feature type="region of interest" description="Disordered" evidence="5">
    <location>
        <begin position="1"/>
        <end position="25"/>
    </location>
</feature>
<dbReference type="InterPro" id="IPR003593">
    <property type="entry name" value="AAA+_ATPase"/>
</dbReference>
<evidence type="ECO:0000259" key="6">
    <source>
        <dbReference type="PROSITE" id="PS50893"/>
    </source>
</evidence>
<dbReference type="InterPro" id="IPR027417">
    <property type="entry name" value="P-loop_NTPase"/>
</dbReference>
<evidence type="ECO:0000256" key="1">
    <source>
        <dbReference type="ARBA" id="ARBA00005417"/>
    </source>
</evidence>
<dbReference type="Gene3D" id="3.40.50.300">
    <property type="entry name" value="P-loop containing nucleotide triphosphate hydrolases"/>
    <property type="match status" value="1"/>
</dbReference>
<keyword evidence="3" id="KW-0547">Nucleotide-binding</keyword>
<dbReference type="EMBL" id="SOCE01000002">
    <property type="protein sequence ID" value="TDU83663.1"/>
    <property type="molecule type" value="Genomic_DNA"/>
</dbReference>
<dbReference type="GO" id="GO:0005524">
    <property type="term" value="F:ATP binding"/>
    <property type="evidence" value="ECO:0007669"/>
    <property type="project" value="UniProtKB-KW"/>
</dbReference>
<comment type="caution">
    <text evidence="7">The sequence shown here is derived from an EMBL/GenBank/DDBJ whole genome shotgun (WGS) entry which is preliminary data.</text>
</comment>
<comment type="similarity">
    <text evidence="1">Belongs to the ABC transporter superfamily.</text>
</comment>
<dbReference type="CDD" id="cd03257">
    <property type="entry name" value="ABC_NikE_OppD_transporters"/>
    <property type="match status" value="1"/>
</dbReference>
<proteinExistence type="inferred from homology"/>
<dbReference type="InterPro" id="IPR017871">
    <property type="entry name" value="ABC_transporter-like_CS"/>
</dbReference>
<dbReference type="NCBIfam" id="TIGR01727">
    <property type="entry name" value="oligo_HPY"/>
    <property type="match status" value="1"/>
</dbReference>
<keyword evidence="8" id="KW-1185">Reference proteome</keyword>
<dbReference type="PANTHER" id="PTHR43230">
    <property type="entry name" value="ABC-TYPE DIPEPTIDE/OLIGOPEPTIDE TRANSPORT SYSTEM, ATPASE COMPONENT"/>
    <property type="match status" value="1"/>
</dbReference>
<evidence type="ECO:0000256" key="3">
    <source>
        <dbReference type="ARBA" id="ARBA00022741"/>
    </source>
</evidence>
<feature type="domain" description="ABC transporter" evidence="6">
    <location>
        <begin position="24"/>
        <end position="275"/>
    </location>
</feature>